<accession>A0A418WI88</accession>
<comment type="subcellular location">
    <subcellularLocation>
        <location evidence="1 8">Cell membrane</location>
        <topology evidence="1 8">Multi-pass membrane protein</topology>
    </subcellularLocation>
</comment>
<organism evidence="10 11">
    <name type="scientific">Oleomonas cavernae</name>
    <dbReference type="NCBI Taxonomy" id="2320859"/>
    <lineage>
        <taxon>Bacteria</taxon>
        <taxon>Pseudomonadati</taxon>
        <taxon>Pseudomonadota</taxon>
        <taxon>Alphaproteobacteria</taxon>
        <taxon>Acetobacterales</taxon>
        <taxon>Acetobacteraceae</taxon>
        <taxon>Oleomonas</taxon>
    </lineage>
</organism>
<dbReference type="CDD" id="cd06261">
    <property type="entry name" value="TM_PBP2"/>
    <property type="match status" value="1"/>
</dbReference>
<comment type="similarity">
    <text evidence="2">Belongs to the binding-protein-dependent transport system permease family. CysTW subfamily.</text>
</comment>
<protein>
    <submittedName>
        <fullName evidence="10">ABC transporter permease</fullName>
    </submittedName>
</protein>
<comment type="caution">
    <text evidence="10">The sequence shown here is derived from an EMBL/GenBank/DDBJ whole genome shotgun (WGS) entry which is preliminary data.</text>
</comment>
<dbReference type="OrthoDB" id="9807047at2"/>
<dbReference type="GO" id="GO:0005886">
    <property type="term" value="C:plasma membrane"/>
    <property type="evidence" value="ECO:0007669"/>
    <property type="project" value="UniProtKB-SubCell"/>
</dbReference>
<feature type="transmembrane region" description="Helical" evidence="8">
    <location>
        <begin position="141"/>
        <end position="162"/>
    </location>
</feature>
<keyword evidence="4" id="KW-1003">Cell membrane</keyword>
<dbReference type="EMBL" id="QYUK01000011">
    <property type="protein sequence ID" value="RJF89723.1"/>
    <property type="molecule type" value="Genomic_DNA"/>
</dbReference>
<dbReference type="PANTHER" id="PTHR42929">
    <property type="entry name" value="INNER MEMBRANE ABC TRANSPORTER PERMEASE PROTEIN YDCU-RELATED-RELATED"/>
    <property type="match status" value="1"/>
</dbReference>
<evidence type="ECO:0000313" key="10">
    <source>
        <dbReference type="EMBL" id="RJF89723.1"/>
    </source>
</evidence>
<keyword evidence="3 8" id="KW-0813">Transport</keyword>
<evidence type="ECO:0000256" key="3">
    <source>
        <dbReference type="ARBA" id="ARBA00022448"/>
    </source>
</evidence>
<dbReference type="InterPro" id="IPR035906">
    <property type="entry name" value="MetI-like_sf"/>
</dbReference>
<evidence type="ECO:0000256" key="4">
    <source>
        <dbReference type="ARBA" id="ARBA00022475"/>
    </source>
</evidence>
<gene>
    <name evidence="10" type="ORF">D3874_24410</name>
</gene>
<feature type="transmembrane region" description="Helical" evidence="8">
    <location>
        <begin position="200"/>
        <end position="220"/>
    </location>
</feature>
<feature type="domain" description="ABC transmembrane type-1" evidence="9">
    <location>
        <begin position="106"/>
        <end position="323"/>
    </location>
</feature>
<evidence type="ECO:0000256" key="8">
    <source>
        <dbReference type="RuleBase" id="RU363032"/>
    </source>
</evidence>
<proteinExistence type="inferred from homology"/>
<dbReference type="Proteomes" id="UP000284605">
    <property type="component" value="Unassembled WGS sequence"/>
</dbReference>
<evidence type="ECO:0000256" key="7">
    <source>
        <dbReference type="ARBA" id="ARBA00023136"/>
    </source>
</evidence>
<dbReference type="InterPro" id="IPR000515">
    <property type="entry name" value="MetI-like"/>
</dbReference>
<keyword evidence="5 8" id="KW-0812">Transmembrane</keyword>
<dbReference type="PANTHER" id="PTHR42929:SF1">
    <property type="entry name" value="INNER MEMBRANE ABC TRANSPORTER PERMEASE PROTEIN YDCU-RELATED"/>
    <property type="match status" value="1"/>
</dbReference>
<keyword evidence="6 8" id="KW-1133">Transmembrane helix</keyword>
<evidence type="ECO:0000256" key="1">
    <source>
        <dbReference type="ARBA" id="ARBA00004651"/>
    </source>
</evidence>
<evidence type="ECO:0000256" key="2">
    <source>
        <dbReference type="ARBA" id="ARBA00007069"/>
    </source>
</evidence>
<feature type="transmembrane region" description="Helical" evidence="8">
    <location>
        <begin position="302"/>
        <end position="322"/>
    </location>
</feature>
<reference evidence="10 11" key="1">
    <citation type="submission" date="2018-09" db="EMBL/GenBank/DDBJ databases">
        <authorList>
            <person name="Zhu H."/>
        </authorList>
    </citation>
    <scope>NUCLEOTIDE SEQUENCE [LARGE SCALE GENOMIC DNA]</scope>
    <source>
        <strain evidence="10 11">K1W22B-8</strain>
    </source>
</reference>
<keyword evidence="11" id="KW-1185">Reference proteome</keyword>
<dbReference type="Pfam" id="PF00528">
    <property type="entry name" value="BPD_transp_1"/>
    <property type="match status" value="1"/>
</dbReference>
<feature type="transmembrane region" description="Helical" evidence="8">
    <location>
        <begin position="251"/>
        <end position="277"/>
    </location>
</feature>
<dbReference type="PROSITE" id="PS50928">
    <property type="entry name" value="ABC_TM1"/>
    <property type="match status" value="1"/>
</dbReference>
<feature type="transmembrane region" description="Helical" evidence="8">
    <location>
        <begin position="45"/>
        <end position="72"/>
    </location>
</feature>
<evidence type="ECO:0000313" key="11">
    <source>
        <dbReference type="Proteomes" id="UP000284605"/>
    </source>
</evidence>
<name>A0A418WI88_9PROT</name>
<dbReference type="Gene3D" id="1.10.3720.10">
    <property type="entry name" value="MetI-like"/>
    <property type="match status" value="1"/>
</dbReference>
<keyword evidence="7 8" id="KW-0472">Membrane</keyword>
<sequence length="332" mass="35834">MGPFPLPRERRRGSLGRLVVTAAALPAPRDGLLGRLSDLLVRHPGLYLSLLLIPPLMWLGIVYLGSLFALLAQSFFSIDEFSGLIDRTLTLATYGQLFQLANMDIVLRTAGMATAVTIASCIIAFPIAYYAARYASGRAKAFFYLAVMMPLWSSYLVKVYAWKLILAKEGIVSWFAHTLGLDFLLDGVLALPVVGGPSLSTSYIGTFLVFTYVWLPYMILPLQAALERVPGNLIEASEDLGASPKQTFRNVIFPLALPGMIAGSIFTFSLTLGDYIIPQIVGGSSLFIGQAVLTQQGTAGNIPLAAAFTVVPIVIMGIYLTVAKRMGAFDAL</sequence>
<dbReference type="AlphaFoldDB" id="A0A418WI88"/>
<evidence type="ECO:0000256" key="6">
    <source>
        <dbReference type="ARBA" id="ARBA00022989"/>
    </source>
</evidence>
<feature type="transmembrane region" description="Helical" evidence="8">
    <location>
        <begin position="105"/>
        <end position="129"/>
    </location>
</feature>
<dbReference type="GO" id="GO:0055085">
    <property type="term" value="P:transmembrane transport"/>
    <property type="evidence" value="ECO:0007669"/>
    <property type="project" value="InterPro"/>
</dbReference>
<evidence type="ECO:0000259" key="9">
    <source>
        <dbReference type="PROSITE" id="PS50928"/>
    </source>
</evidence>
<evidence type="ECO:0000256" key="5">
    <source>
        <dbReference type="ARBA" id="ARBA00022692"/>
    </source>
</evidence>
<dbReference type="SUPFAM" id="SSF161098">
    <property type="entry name" value="MetI-like"/>
    <property type="match status" value="1"/>
</dbReference>
<feature type="transmembrane region" description="Helical" evidence="8">
    <location>
        <begin position="174"/>
        <end position="194"/>
    </location>
</feature>